<evidence type="ECO:0000313" key="1">
    <source>
        <dbReference type="EMBL" id="KAI3899985.1"/>
    </source>
</evidence>
<dbReference type="EMBL" id="JAJJMB010011750">
    <property type="protein sequence ID" value="KAI3899985.1"/>
    <property type="molecule type" value="Genomic_DNA"/>
</dbReference>
<dbReference type="Proteomes" id="UP001202328">
    <property type="component" value="Unassembled WGS sequence"/>
</dbReference>
<reference evidence="1" key="1">
    <citation type="submission" date="2022-04" db="EMBL/GenBank/DDBJ databases">
        <title>A functionally conserved STORR gene fusion in Papaver species that diverged 16.8 million years ago.</title>
        <authorList>
            <person name="Catania T."/>
        </authorList>
    </citation>
    <scope>NUCLEOTIDE SEQUENCE</scope>
    <source>
        <strain evidence="1">S-188037</strain>
    </source>
</reference>
<organism evidence="1 2">
    <name type="scientific">Papaver atlanticum</name>
    <dbReference type="NCBI Taxonomy" id="357466"/>
    <lineage>
        <taxon>Eukaryota</taxon>
        <taxon>Viridiplantae</taxon>
        <taxon>Streptophyta</taxon>
        <taxon>Embryophyta</taxon>
        <taxon>Tracheophyta</taxon>
        <taxon>Spermatophyta</taxon>
        <taxon>Magnoliopsida</taxon>
        <taxon>Ranunculales</taxon>
        <taxon>Papaveraceae</taxon>
        <taxon>Papaveroideae</taxon>
        <taxon>Papaver</taxon>
    </lineage>
</organism>
<comment type="caution">
    <text evidence="1">The sequence shown here is derived from an EMBL/GenBank/DDBJ whole genome shotgun (WGS) entry which is preliminary data.</text>
</comment>
<gene>
    <name evidence="1" type="ORF">MKW98_000885</name>
</gene>
<keyword evidence="2" id="KW-1185">Reference proteome</keyword>
<evidence type="ECO:0000313" key="2">
    <source>
        <dbReference type="Proteomes" id="UP001202328"/>
    </source>
</evidence>
<sequence length="150" mass="16660">MEEVELSDQAHTSNLMEVDLSVGVLAETIYPVLAPMQRSEITGVVEAVAEAELEARVIEAEQQFVLAKEKLFALETKITPLLMGRKKFHEKCGGGLLLLNCHSNLALVTDPVQKDAIPIEEPINNNNNSEIVASKRIVRKRRRLISSLNM</sequence>
<proteinExistence type="predicted"/>
<name>A0AAD4SEZ7_9MAGN</name>
<protein>
    <submittedName>
        <fullName evidence="1">Uncharacterized protein</fullName>
    </submittedName>
</protein>
<accession>A0AAD4SEZ7</accession>
<dbReference type="AlphaFoldDB" id="A0AAD4SEZ7"/>